<dbReference type="AlphaFoldDB" id="A0A9D1L7Y6"/>
<reference evidence="1" key="1">
    <citation type="submission" date="2020-10" db="EMBL/GenBank/DDBJ databases">
        <authorList>
            <person name="Gilroy R."/>
        </authorList>
    </citation>
    <scope>NUCLEOTIDE SEQUENCE</scope>
    <source>
        <strain evidence="1">11300</strain>
    </source>
</reference>
<dbReference type="Pfam" id="PF02082">
    <property type="entry name" value="Rrf2"/>
    <property type="match status" value="1"/>
</dbReference>
<dbReference type="EMBL" id="DVMO01000056">
    <property type="protein sequence ID" value="HIU27485.1"/>
    <property type="molecule type" value="Genomic_DNA"/>
</dbReference>
<dbReference type="Proteomes" id="UP000824091">
    <property type="component" value="Unassembled WGS sequence"/>
</dbReference>
<dbReference type="GO" id="GO:0003700">
    <property type="term" value="F:DNA-binding transcription factor activity"/>
    <property type="evidence" value="ECO:0007669"/>
    <property type="project" value="TreeGrafter"/>
</dbReference>
<dbReference type="FunFam" id="1.10.10.10:FF:000138">
    <property type="entry name" value="Rrf2 family transcriptional regulator"/>
    <property type="match status" value="1"/>
</dbReference>
<dbReference type="PROSITE" id="PS51197">
    <property type="entry name" value="HTH_RRF2_2"/>
    <property type="match status" value="1"/>
</dbReference>
<dbReference type="PANTHER" id="PTHR33221:SF15">
    <property type="entry name" value="HTH-TYPE TRANSCRIPTIONAL REGULATOR YWGB-RELATED"/>
    <property type="match status" value="1"/>
</dbReference>
<evidence type="ECO:0000313" key="1">
    <source>
        <dbReference type="EMBL" id="HIU27485.1"/>
    </source>
</evidence>
<reference evidence="1" key="2">
    <citation type="journal article" date="2021" name="PeerJ">
        <title>Extensive microbial diversity within the chicken gut microbiome revealed by metagenomics and culture.</title>
        <authorList>
            <person name="Gilroy R."/>
            <person name="Ravi A."/>
            <person name="Getino M."/>
            <person name="Pursley I."/>
            <person name="Horton D.L."/>
            <person name="Alikhan N.F."/>
            <person name="Baker D."/>
            <person name="Gharbi K."/>
            <person name="Hall N."/>
            <person name="Watson M."/>
            <person name="Adriaenssens E.M."/>
            <person name="Foster-Nyarko E."/>
            <person name="Jarju S."/>
            <person name="Secka A."/>
            <person name="Antonio M."/>
            <person name="Oren A."/>
            <person name="Chaudhuri R.R."/>
            <person name="La Ragione R."/>
            <person name="Hildebrand F."/>
            <person name="Pallen M.J."/>
        </authorList>
    </citation>
    <scope>NUCLEOTIDE SEQUENCE</scope>
    <source>
        <strain evidence="1">11300</strain>
    </source>
</reference>
<protein>
    <submittedName>
        <fullName evidence="1">Rrf2 family transcriptional regulator</fullName>
    </submittedName>
</protein>
<dbReference type="PANTHER" id="PTHR33221">
    <property type="entry name" value="WINGED HELIX-TURN-HELIX TRANSCRIPTIONAL REGULATOR, RRF2 FAMILY"/>
    <property type="match status" value="1"/>
</dbReference>
<dbReference type="InterPro" id="IPR000944">
    <property type="entry name" value="Tscrpt_reg_Rrf2"/>
</dbReference>
<dbReference type="SUPFAM" id="SSF46785">
    <property type="entry name" value="Winged helix' DNA-binding domain"/>
    <property type="match status" value="1"/>
</dbReference>
<dbReference type="InterPro" id="IPR036388">
    <property type="entry name" value="WH-like_DNA-bd_sf"/>
</dbReference>
<proteinExistence type="predicted"/>
<comment type="caution">
    <text evidence="1">The sequence shown here is derived from an EMBL/GenBank/DDBJ whole genome shotgun (WGS) entry which is preliminary data.</text>
</comment>
<gene>
    <name evidence="1" type="ORF">IAD16_03745</name>
</gene>
<dbReference type="InterPro" id="IPR036390">
    <property type="entry name" value="WH_DNA-bd_sf"/>
</dbReference>
<dbReference type="GO" id="GO:0005829">
    <property type="term" value="C:cytosol"/>
    <property type="evidence" value="ECO:0007669"/>
    <property type="project" value="TreeGrafter"/>
</dbReference>
<accession>A0A9D1L7Y6</accession>
<name>A0A9D1L7Y6_9FIRM</name>
<dbReference type="Gene3D" id="1.10.10.10">
    <property type="entry name" value="Winged helix-like DNA-binding domain superfamily/Winged helix DNA-binding domain"/>
    <property type="match status" value="1"/>
</dbReference>
<sequence length="149" mass="16674">MQISSRFTIAVHIFACIDTFEKDHKITSDFLAASVNVNPVIIRKLLSQLKNAGLIQVKRGSGGASFSRPLEDITLLDIYRAVDCVEKGELFHFHENPNQQCPVGRNIHNILDDKLDRIQNAMEREMASITMADVIEDTKKYIGQEAAGC</sequence>
<evidence type="ECO:0000313" key="2">
    <source>
        <dbReference type="Proteomes" id="UP000824091"/>
    </source>
</evidence>
<organism evidence="1 2">
    <name type="scientific">Candidatus Fimisoma avicola</name>
    <dbReference type="NCBI Taxonomy" id="2840826"/>
    <lineage>
        <taxon>Bacteria</taxon>
        <taxon>Bacillati</taxon>
        <taxon>Bacillota</taxon>
        <taxon>Clostridia</taxon>
        <taxon>Eubacteriales</taxon>
        <taxon>Candidatus Fimisoma</taxon>
    </lineage>
</organism>